<evidence type="ECO:0000313" key="2">
    <source>
        <dbReference type="Proteomes" id="UP000245946"/>
    </source>
</evidence>
<accession>A0A316Z762</accession>
<evidence type="ECO:0000313" key="1">
    <source>
        <dbReference type="EMBL" id="PWN97610.1"/>
    </source>
</evidence>
<sequence length="95" mass="9812">MRGSPLAALPAQNLAPVEPAAFAASPCCPRCAGRRSRAVQIAEASYGRFVRPSTLHGYLAPLRPVHSDVVAASHSPCGLCSMCCAADTLRAPPAI</sequence>
<proteinExistence type="predicted"/>
<name>A0A316Z762_9BASI</name>
<dbReference type="RefSeq" id="XP_025597889.1">
    <property type="nucleotide sequence ID" value="XM_025742540.1"/>
</dbReference>
<protein>
    <submittedName>
        <fullName evidence="1">Uncharacterized protein</fullName>
    </submittedName>
</protein>
<dbReference type="AlphaFoldDB" id="A0A316Z762"/>
<keyword evidence="2" id="KW-1185">Reference proteome</keyword>
<dbReference type="EMBL" id="KZ819294">
    <property type="protein sequence ID" value="PWN97610.1"/>
    <property type="molecule type" value="Genomic_DNA"/>
</dbReference>
<dbReference type="GeneID" id="37270084"/>
<dbReference type="Proteomes" id="UP000245946">
    <property type="component" value="Unassembled WGS sequence"/>
</dbReference>
<organism evidence="1 2">
    <name type="scientific">Tilletiopsis washingtonensis</name>
    <dbReference type="NCBI Taxonomy" id="58919"/>
    <lineage>
        <taxon>Eukaryota</taxon>
        <taxon>Fungi</taxon>
        <taxon>Dikarya</taxon>
        <taxon>Basidiomycota</taxon>
        <taxon>Ustilaginomycotina</taxon>
        <taxon>Exobasidiomycetes</taxon>
        <taxon>Entylomatales</taxon>
        <taxon>Entylomatales incertae sedis</taxon>
        <taxon>Tilletiopsis</taxon>
    </lineage>
</organism>
<reference evidence="1 2" key="1">
    <citation type="journal article" date="2018" name="Mol. Biol. Evol.">
        <title>Broad Genomic Sampling Reveals a Smut Pathogenic Ancestry of the Fungal Clade Ustilaginomycotina.</title>
        <authorList>
            <person name="Kijpornyongpan T."/>
            <person name="Mondo S.J."/>
            <person name="Barry K."/>
            <person name="Sandor L."/>
            <person name="Lee J."/>
            <person name="Lipzen A."/>
            <person name="Pangilinan J."/>
            <person name="LaButti K."/>
            <person name="Hainaut M."/>
            <person name="Henrissat B."/>
            <person name="Grigoriev I.V."/>
            <person name="Spatafora J.W."/>
            <person name="Aime M.C."/>
        </authorList>
    </citation>
    <scope>NUCLEOTIDE SEQUENCE [LARGE SCALE GENOMIC DNA]</scope>
    <source>
        <strain evidence="1 2">MCA 4186</strain>
    </source>
</reference>
<gene>
    <name evidence="1" type="ORF">FA09DRAFT_330282</name>
</gene>